<dbReference type="Proteomes" id="UP001501666">
    <property type="component" value="Unassembled WGS sequence"/>
</dbReference>
<feature type="domain" description="RNA polymerase sigma-70 region 2" evidence="1">
    <location>
        <begin position="2"/>
        <end position="58"/>
    </location>
</feature>
<organism evidence="2 3">
    <name type="scientific">Nonomuraea recticatena</name>
    <dbReference type="NCBI Taxonomy" id="46178"/>
    <lineage>
        <taxon>Bacteria</taxon>
        <taxon>Bacillati</taxon>
        <taxon>Actinomycetota</taxon>
        <taxon>Actinomycetes</taxon>
        <taxon>Streptosporangiales</taxon>
        <taxon>Streptosporangiaceae</taxon>
        <taxon>Nonomuraea</taxon>
    </lineage>
</organism>
<evidence type="ECO:0000259" key="1">
    <source>
        <dbReference type="Pfam" id="PF04542"/>
    </source>
</evidence>
<dbReference type="InterPro" id="IPR007627">
    <property type="entry name" value="RNA_pol_sigma70_r2"/>
</dbReference>
<accession>A0ABP6F254</accession>
<comment type="caution">
    <text evidence="2">The sequence shown here is derived from an EMBL/GenBank/DDBJ whole genome shotgun (WGS) entry which is preliminary data.</text>
</comment>
<sequence>MLRTAYLLTRDWAMAEDLVQTALMKAWLAWPRIGEEREAYVRKIIVNVHVSWWRRRWRQSEVSTQSPPDRTEPADHMGQVDEGAIVEALTRNDYACVVIGGGIRTHEPLLEFFEKVVNLVRQHAPDAAVAFNSSPEDCADAAMRWLRQGV</sequence>
<evidence type="ECO:0000313" key="2">
    <source>
        <dbReference type="EMBL" id="GAA2680846.1"/>
    </source>
</evidence>
<dbReference type="InterPro" id="IPR013325">
    <property type="entry name" value="RNA_pol_sigma_r2"/>
</dbReference>
<dbReference type="Pfam" id="PF04542">
    <property type="entry name" value="Sigma70_r2"/>
    <property type="match status" value="1"/>
</dbReference>
<name>A0ABP6F254_9ACTN</name>
<protein>
    <recommendedName>
        <fullName evidence="1">RNA polymerase sigma-70 region 2 domain-containing protein</fullName>
    </recommendedName>
</protein>
<reference evidence="3" key="1">
    <citation type="journal article" date="2019" name="Int. J. Syst. Evol. Microbiol.">
        <title>The Global Catalogue of Microorganisms (GCM) 10K type strain sequencing project: providing services to taxonomists for standard genome sequencing and annotation.</title>
        <authorList>
            <consortium name="The Broad Institute Genomics Platform"/>
            <consortium name="The Broad Institute Genome Sequencing Center for Infectious Disease"/>
            <person name="Wu L."/>
            <person name="Ma J."/>
        </authorList>
    </citation>
    <scope>NUCLEOTIDE SEQUENCE [LARGE SCALE GENOMIC DNA]</scope>
    <source>
        <strain evidence="3">JCM 6835</strain>
    </source>
</reference>
<proteinExistence type="predicted"/>
<keyword evidence="3" id="KW-1185">Reference proteome</keyword>
<evidence type="ECO:0000313" key="3">
    <source>
        <dbReference type="Proteomes" id="UP001501666"/>
    </source>
</evidence>
<dbReference type="SUPFAM" id="SSF88946">
    <property type="entry name" value="Sigma2 domain of RNA polymerase sigma factors"/>
    <property type="match status" value="1"/>
</dbReference>
<dbReference type="RefSeq" id="WP_346151759.1">
    <property type="nucleotide sequence ID" value="NZ_BAAATE010000021.1"/>
</dbReference>
<dbReference type="EMBL" id="BAAATE010000021">
    <property type="protein sequence ID" value="GAA2680846.1"/>
    <property type="molecule type" value="Genomic_DNA"/>
</dbReference>
<gene>
    <name evidence="2" type="ORF">GCM10010412_065300</name>
</gene>
<dbReference type="Gene3D" id="1.10.1740.10">
    <property type="match status" value="1"/>
</dbReference>